<feature type="chain" id="PRO_5012628292" description="SGNH hydrolase-type esterase domain-containing protein" evidence="1">
    <location>
        <begin position="29"/>
        <end position="545"/>
    </location>
</feature>
<dbReference type="EMBL" id="NDFP01000001">
    <property type="protein sequence ID" value="PAL29392.1"/>
    <property type="molecule type" value="Genomic_DNA"/>
</dbReference>
<name>A0A270BWF5_9PROT</name>
<dbReference type="InterPro" id="IPR036514">
    <property type="entry name" value="SGNH_hydro_sf"/>
</dbReference>
<dbReference type="InterPro" id="IPR053140">
    <property type="entry name" value="GDSL_Rv0518-like"/>
</dbReference>
<dbReference type="PANTHER" id="PTHR43784">
    <property type="entry name" value="GDSL-LIKE LIPASE/ACYLHYDROLASE, PUTATIVE (AFU_ORTHOLOGUE AFUA_2G00820)-RELATED"/>
    <property type="match status" value="1"/>
</dbReference>
<gene>
    <name evidence="3" type="ORF">B9K05_01780</name>
</gene>
<organism evidence="3 4">
    <name type="scientific">Acetobacter syzygii</name>
    <dbReference type="NCBI Taxonomy" id="146476"/>
    <lineage>
        <taxon>Bacteria</taxon>
        <taxon>Pseudomonadati</taxon>
        <taxon>Pseudomonadota</taxon>
        <taxon>Alphaproteobacteria</taxon>
        <taxon>Acetobacterales</taxon>
        <taxon>Acetobacteraceae</taxon>
        <taxon>Acetobacter</taxon>
    </lineage>
</organism>
<keyword evidence="4" id="KW-1185">Reference proteome</keyword>
<comment type="caution">
    <text evidence="3">The sequence shown here is derived from an EMBL/GenBank/DDBJ whole genome shotgun (WGS) entry which is preliminary data.</text>
</comment>
<feature type="domain" description="SGNH hydrolase-type esterase" evidence="2">
    <location>
        <begin position="363"/>
        <end position="524"/>
    </location>
</feature>
<dbReference type="CDD" id="cd00229">
    <property type="entry name" value="SGNH_hydrolase"/>
    <property type="match status" value="1"/>
</dbReference>
<protein>
    <recommendedName>
        <fullName evidence="2">SGNH hydrolase-type esterase domain-containing protein</fullName>
    </recommendedName>
</protein>
<keyword evidence="1" id="KW-0732">Signal</keyword>
<evidence type="ECO:0000313" key="3">
    <source>
        <dbReference type="EMBL" id="PAL29392.1"/>
    </source>
</evidence>
<dbReference type="Gene3D" id="2.60.120.200">
    <property type="match status" value="1"/>
</dbReference>
<dbReference type="RefSeq" id="WP_095351078.1">
    <property type="nucleotide sequence ID" value="NZ_NDFO01000003.1"/>
</dbReference>
<dbReference type="Gene3D" id="3.40.50.1110">
    <property type="entry name" value="SGNH hydrolase"/>
    <property type="match status" value="1"/>
</dbReference>
<evidence type="ECO:0000259" key="2">
    <source>
        <dbReference type="Pfam" id="PF13472"/>
    </source>
</evidence>
<dbReference type="Proteomes" id="UP000216033">
    <property type="component" value="Unassembled WGS sequence"/>
</dbReference>
<dbReference type="OrthoDB" id="9786188at2"/>
<dbReference type="AlphaFoldDB" id="A0A270BWF5"/>
<dbReference type="GO" id="GO:0016788">
    <property type="term" value="F:hydrolase activity, acting on ester bonds"/>
    <property type="evidence" value="ECO:0007669"/>
    <property type="project" value="UniProtKB-ARBA"/>
</dbReference>
<evidence type="ECO:0000313" key="4">
    <source>
        <dbReference type="Proteomes" id="UP000216033"/>
    </source>
</evidence>
<dbReference type="SUPFAM" id="SSF52266">
    <property type="entry name" value="SGNH hydrolase"/>
    <property type="match status" value="1"/>
</dbReference>
<accession>A0A270BWF5</accession>
<dbReference type="InterPro" id="IPR013830">
    <property type="entry name" value="SGNH_hydro"/>
</dbReference>
<sequence>MKQPYRVLCTLLVLYGSLLPAAYGQTCAGEGEAARPPAQTDDATKGYAVNDLWQACGQVWRAASVKAGAADWQAVQASGLPADSFGAHTVFAGGTTRMVSGYTGHALDVALTVRGQPISQTLDITVDGQLDTAPLGARDQGTFAVVTRVYDQSGHGNDLQAVPGKAVVHIGETQVNGLPALSWGEENGPGGFVLPAHTHVDSGSFFFGTTGAYASSNSGYAAYPVPLMLGQGGHEFKVYFGGYQLDGFVHVSDSANPDQRLNLVVTNAPATFSVWAQAATYHVQSGNMRAAGRGRIDVPALQGGYIGFNADGGAWFSQGRNSGIWTGLVLADHVNNAAAVEQFRVASVRQGRQVPQIRNALVVLGDSRSEGFRVADGQNWPRLAQAYGQYQSYNLAVSGATTRHLVGMLPAAAQVAAHSGNRVAVVFGGYNDHLDQNHIGYDETLANLHKIIQNLQAMKYYVVLVAEAPTDSVLRGKIMSALASGALPADATVDPFAPGQVLSNPANTQYWDKDFTHFTAQGQAELARQIWSSIRAGFAQSGHRE</sequence>
<dbReference type="Pfam" id="PF13472">
    <property type="entry name" value="Lipase_GDSL_2"/>
    <property type="match status" value="1"/>
</dbReference>
<proteinExistence type="predicted"/>
<feature type="signal peptide" evidence="1">
    <location>
        <begin position="1"/>
        <end position="28"/>
    </location>
</feature>
<dbReference type="STRING" id="1231343.Absy_027_048"/>
<evidence type="ECO:0000256" key="1">
    <source>
        <dbReference type="SAM" id="SignalP"/>
    </source>
</evidence>
<dbReference type="PANTHER" id="PTHR43784:SF2">
    <property type="entry name" value="GDSL-LIKE LIPASE_ACYLHYDROLASE, PUTATIVE (AFU_ORTHOLOGUE AFUA_2G00820)-RELATED"/>
    <property type="match status" value="1"/>
</dbReference>
<reference evidence="3 4" key="1">
    <citation type="submission" date="2017-04" db="EMBL/GenBank/DDBJ databases">
        <title>Kefir bacterial isolates.</title>
        <authorList>
            <person name="Kim Y."/>
            <person name="Blasche S."/>
            <person name="Patil K.R."/>
        </authorList>
    </citation>
    <scope>NUCLEOTIDE SEQUENCE [LARGE SCALE GENOMIC DNA]</scope>
    <source>
        <strain evidence="3 4">KR-2</strain>
    </source>
</reference>